<name>A0A3E2N2G5_MYCMR</name>
<dbReference type="RefSeq" id="WP_142926688.1">
    <property type="nucleotide sequence ID" value="NZ_PEDF01000013.1"/>
</dbReference>
<gene>
    <name evidence="1" type="ORF">DAVIS_00263</name>
</gene>
<comment type="caution">
    <text evidence="1">The sequence shown here is derived from an EMBL/GenBank/DDBJ whole genome shotgun (WGS) entry which is preliminary data.</text>
</comment>
<organism evidence="1 2">
    <name type="scientific">Mycobacterium marinum</name>
    <dbReference type="NCBI Taxonomy" id="1781"/>
    <lineage>
        <taxon>Bacteria</taxon>
        <taxon>Bacillati</taxon>
        <taxon>Actinomycetota</taxon>
        <taxon>Actinomycetes</taxon>
        <taxon>Mycobacteriales</taxon>
        <taxon>Mycobacteriaceae</taxon>
        <taxon>Mycobacterium</taxon>
        <taxon>Mycobacterium ulcerans group</taxon>
    </lineage>
</organism>
<evidence type="ECO:0000313" key="2">
    <source>
        <dbReference type="Proteomes" id="UP000257451"/>
    </source>
</evidence>
<protein>
    <submittedName>
        <fullName evidence="1">Uncharacterized protein</fullName>
    </submittedName>
</protein>
<dbReference type="AlphaFoldDB" id="A0A3E2N2G5"/>
<sequence length="181" mass="21080">MSQPRPHACLKCEPWLCQGDIFGNTRVLDYPDIDGAELVPQLRVGQAMLVTHDCALDKMNRKGQHTIERLAFVRIRNVEELPSNRAEVIRSSYGKVQPYEAQYLGVIPDIGESYVLVSDPYFLPVKYFGAKIELYPDEPEPNRHLTISRNDSRRFRLSDSELEMFRIKWNVQWTRAFPRQL</sequence>
<evidence type="ECO:0000313" key="1">
    <source>
        <dbReference type="EMBL" id="RFZ47551.1"/>
    </source>
</evidence>
<accession>A0A3E2N2G5</accession>
<dbReference type="EMBL" id="PEDF01000013">
    <property type="protein sequence ID" value="RFZ47551.1"/>
    <property type="molecule type" value="Genomic_DNA"/>
</dbReference>
<dbReference type="Proteomes" id="UP000257451">
    <property type="component" value="Unassembled WGS sequence"/>
</dbReference>
<proteinExistence type="predicted"/>
<reference evidence="1 2" key="1">
    <citation type="journal article" date="2018" name="Sci. Rep.">
        <title>Extensive genomic diversity among Mycobacterium marinum strains revealed by whole genome sequencing.</title>
        <authorList>
            <person name="Das S."/>
            <person name="Pettersson B.M."/>
            <person name="Behra P.R."/>
            <person name="Mallick A."/>
            <person name="Cheramie M."/>
            <person name="Ramesh M."/>
            <person name="Shirreff L."/>
            <person name="DuCote T."/>
            <person name="Dasgupta S."/>
            <person name="Ennis D.G."/>
            <person name="Kirsebom L.A."/>
        </authorList>
    </citation>
    <scope>NUCLEOTIDE SEQUENCE [LARGE SCALE GENOMIC DNA]</scope>
    <source>
        <strain evidence="1 2">Davis1</strain>
    </source>
</reference>